<dbReference type="GO" id="GO:0005737">
    <property type="term" value="C:cytoplasm"/>
    <property type="evidence" value="ECO:0007669"/>
    <property type="project" value="UniProtKB-SubCell"/>
</dbReference>
<dbReference type="HAMAP" id="MF_00688">
    <property type="entry name" value="Leu_Phe_trans"/>
    <property type="match status" value="1"/>
</dbReference>
<evidence type="ECO:0000256" key="12">
    <source>
        <dbReference type="ARBA" id="ARBA00077136"/>
    </source>
</evidence>
<dbReference type="Pfam" id="PF03588">
    <property type="entry name" value="Leu_Phe_trans"/>
    <property type="match status" value="1"/>
</dbReference>
<comment type="function">
    <text evidence="8 15">Functions in the N-end rule pathway of protein degradation where it conjugates Leu, Phe and, less efficiently, Met from aminoacyl-tRNAs to the N-termini of proteins containing an N-terminal arginine or lysine.</text>
</comment>
<comment type="catalytic activity">
    <reaction evidence="6 15">
        <text>N-terminal L-arginyl-[protein] + L-leucyl-tRNA(Leu) = N-terminal L-leucyl-L-arginyl-[protein] + tRNA(Leu) + H(+)</text>
        <dbReference type="Rhea" id="RHEA:50416"/>
        <dbReference type="Rhea" id="RHEA-COMP:9613"/>
        <dbReference type="Rhea" id="RHEA-COMP:9622"/>
        <dbReference type="Rhea" id="RHEA-COMP:12672"/>
        <dbReference type="Rhea" id="RHEA-COMP:12673"/>
        <dbReference type="ChEBI" id="CHEBI:15378"/>
        <dbReference type="ChEBI" id="CHEBI:64719"/>
        <dbReference type="ChEBI" id="CHEBI:78442"/>
        <dbReference type="ChEBI" id="CHEBI:78494"/>
        <dbReference type="ChEBI" id="CHEBI:133044"/>
        <dbReference type="EC" id="2.3.2.6"/>
    </reaction>
</comment>
<name>U2FS95_9GAMM</name>
<reference evidence="16 17" key="2">
    <citation type="journal article" date="2013" name="PLoS ONE">
        <title>INDIGO - INtegrated Data Warehouse of MIcrobial GenOmes with Examples from the Red Sea Extremophiles.</title>
        <authorList>
            <person name="Alam I."/>
            <person name="Antunes A."/>
            <person name="Kamau A.A."/>
            <person name="Ba Alawi W."/>
            <person name="Kalkatawi M."/>
            <person name="Stingl U."/>
            <person name="Bajic V.B."/>
        </authorList>
    </citation>
    <scope>NUCLEOTIDE SEQUENCE [LARGE SCALE GENOMIC DNA]</scope>
    <source>
        <strain evidence="16 17">E1L3A</strain>
    </source>
</reference>
<dbReference type="InterPro" id="IPR042203">
    <property type="entry name" value="Leu/Phe-tRNA_Trfase_C"/>
</dbReference>
<gene>
    <name evidence="15 16" type="primary">aat</name>
    <name evidence="16" type="ORF">SSPSH_002202</name>
</gene>
<evidence type="ECO:0000256" key="3">
    <source>
        <dbReference type="ARBA" id="ARBA00022679"/>
    </source>
</evidence>
<organism evidence="16 17">
    <name type="scientific">Salinisphaera shabanensis E1L3A</name>
    <dbReference type="NCBI Taxonomy" id="1033802"/>
    <lineage>
        <taxon>Bacteria</taxon>
        <taxon>Pseudomonadati</taxon>
        <taxon>Pseudomonadota</taxon>
        <taxon>Gammaproteobacteria</taxon>
        <taxon>Salinisphaerales</taxon>
        <taxon>Salinisphaeraceae</taxon>
        <taxon>Salinisphaera</taxon>
    </lineage>
</organism>
<evidence type="ECO:0000256" key="13">
    <source>
        <dbReference type="ARBA" id="ARBA00077165"/>
    </source>
</evidence>
<dbReference type="SUPFAM" id="SSF55729">
    <property type="entry name" value="Acyl-CoA N-acyltransferases (Nat)"/>
    <property type="match status" value="1"/>
</dbReference>
<evidence type="ECO:0000256" key="8">
    <source>
        <dbReference type="ARBA" id="ARBA00054043"/>
    </source>
</evidence>
<evidence type="ECO:0000256" key="10">
    <source>
        <dbReference type="ARBA" id="ARBA00066767"/>
    </source>
</evidence>
<reference evidence="16 17" key="1">
    <citation type="journal article" date="2011" name="J. Bacteriol.">
        <title>Genome sequence of Salinisphaera shabanensis, a gammaproteobacterium from the harsh, variable environment of the brine-seawater interface of the Shaban Deep in the Red Sea.</title>
        <authorList>
            <person name="Antunes A."/>
            <person name="Alam I."/>
            <person name="Bajic V.B."/>
            <person name="Stingl U."/>
        </authorList>
    </citation>
    <scope>NUCLEOTIDE SEQUENCE [LARGE SCALE GENOMIC DNA]</scope>
    <source>
        <strain evidence="16 17">E1L3A</strain>
    </source>
</reference>
<dbReference type="FunFam" id="3.30.70.3550:FF:000001">
    <property type="entry name" value="Leucyl/phenylalanyl-tRNA--protein transferase"/>
    <property type="match status" value="1"/>
</dbReference>
<comment type="caution">
    <text evidence="16">The sequence shown here is derived from an EMBL/GenBank/DDBJ whole genome shotgun (WGS) entry which is preliminary data.</text>
</comment>
<evidence type="ECO:0000256" key="4">
    <source>
        <dbReference type="ARBA" id="ARBA00023315"/>
    </source>
</evidence>
<dbReference type="NCBIfam" id="TIGR00667">
    <property type="entry name" value="aat"/>
    <property type="match status" value="1"/>
</dbReference>
<keyword evidence="4 15" id="KW-0012">Acyltransferase</keyword>
<evidence type="ECO:0000256" key="14">
    <source>
        <dbReference type="ARBA" id="ARBA00083640"/>
    </source>
</evidence>
<evidence type="ECO:0000256" key="2">
    <source>
        <dbReference type="ARBA" id="ARBA00022490"/>
    </source>
</evidence>
<dbReference type="InterPro" id="IPR004616">
    <property type="entry name" value="Leu/Phe-tRNA_Trfase"/>
</dbReference>
<dbReference type="EC" id="2.3.2.6" evidence="10 15"/>
<evidence type="ECO:0000256" key="1">
    <source>
        <dbReference type="ARBA" id="ARBA00004496"/>
    </source>
</evidence>
<evidence type="ECO:0000256" key="15">
    <source>
        <dbReference type="HAMAP-Rule" id="MF_00688"/>
    </source>
</evidence>
<dbReference type="eggNOG" id="COG2360">
    <property type="taxonomic scope" value="Bacteria"/>
</dbReference>
<evidence type="ECO:0000256" key="6">
    <source>
        <dbReference type="ARBA" id="ARBA00050652"/>
    </source>
</evidence>
<dbReference type="STRING" id="1033802.SSPSH_002202"/>
<dbReference type="Proteomes" id="UP000006242">
    <property type="component" value="Unassembled WGS sequence"/>
</dbReference>
<dbReference type="GO" id="GO:0008914">
    <property type="term" value="F:leucyl-tRNA--protein transferase activity"/>
    <property type="evidence" value="ECO:0007669"/>
    <property type="project" value="UniProtKB-UniRule"/>
</dbReference>
<evidence type="ECO:0000256" key="5">
    <source>
        <dbReference type="ARBA" id="ARBA00050607"/>
    </source>
</evidence>
<keyword evidence="17" id="KW-1185">Reference proteome</keyword>
<keyword evidence="3 15" id="KW-0808">Transferase</keyword>
<dbReference type="Gene3D" id="3.30.70.3550">
    <property type="entry name" value="Leucyl/phenylalanyl-tRNA-protein transferase, N-terminal domain"/>
    <property type="match status" value="1"/>
</dbReference>
<dbReference type="Gene3D" id="3.40.630.70">
    <property type="entry name" value="Leucyl/phenylalanyl-tRNA-protein transferase, C-terminal domain"/>
    <property type="match status" value="1"/>
</dbReference>
<comment type="catalytic activity">
    <reaction evidence="7 15">
        <text>N-terminal L-lysyl-[protein] + L-leucyl-tRNA(Leu) = N-terminal L-leucyl-L-lysyl-[protein] + tRNA(Leu) + H(+)</text>
        <dbReference type="Rhea" id="RHEA:12340"/>
        <dbReference type="Rhea" id="RHEA-COMP:9613"/>
        <dbReference type="Rhea" id="RHEA-COMP:9622"/>
        <dbReference type="Rhea" id="RHEA-COMP:12670"/>
        <dbReference type="Rhea" id="RHEA-COMP:12671"/>
        <dbReference type="ChEBI" id="CHEBI:15378"/>
        <dbReference type="ChEBI" id="CHEBI:65249"/>
        <dbReference type="ChEBI" id="CHEBI:78442"/>
        <dbReference type="ChEBI" id="CHEBI:78494"/>
        <dbReference type="ChEBI" id="CHEBI:133043"/>
        <dbReference type="EC" id="2.3.2.6"/>
    </reaction>
</comment>
<dbReference type="InterPro" id="IPR016181">
    <property type="entry name" value="Acyl_CoA_acyltransferase"/>
</dbReference>
<dbReference type="InterPro" id="IPR042221">
    <property type="entry name" value="Leu/Phe-tRNA_Trfase_N"/>
</dbReference>
<evidence type="ECO:0000256" key="9">
    <source>
        <dbReference type="ARBA" id="ARBA00061535"/>
    </source>
</evidence>
<comment type="subcellular location">
    <subcellularLocation>
        <location evidence="1 15">Cytoplasm</location>
    </subcellularLocation>
</comment>
<evidence type="ECO:0000256" key="7">
    <source>
        <dbReference type="ARBA" id="ARBA00051538"/>
    </source>
</evidence>
<evidence type="ECO:0000256" key="11">
    <source>
        <dbReference type="ARBA" id="ARBA00074372"/>
    </source>
</evidence>
<sequence length="242" mass="26833">MYWLDPNTPDGAFPDPELALDEPNGLLAMGGDLSPQRLRRAYAQGIFPWYNPDESVLWWCPDPRTVFETDAVHISRRLRRTLAKADYAVTLDEDFNSVISNCAGTRAGNPGTWLGPEMRAAYAKLHALGDAHSIEVWRDGTLIGGLYGVALGRMFFGESMFSRESDASKIALVWLARQLHAWGFPLLDGQVGSDHLYRMGAIDLPRSKFLKIVRQAISKPGPSGAWHFDIDAPANPDHIGSR</sequence>
<comment type="similarity">
    <text evidence="9 15">Belongs to the L/F-transferase family.</text>
</comment>
<accession>U2FS95</accession>
<dbReference type="EMBL" id="AFNV02000014">
    <property type="protein sequence ID" value="ERJ18909.1"/>
    <property type="molecule type" value="Genomic_DNA"/>
</dbReference>
<dbReference type="PANTHER" id="PTHR30098:SF2">
    <property type="entry name" value="LEUCYL_PHENYLALANYL-TRNA--PROTEIN TRANSFERASE"/>
    <property type="match status" value="1"/>
</dbReference>
<dbReference type="GO" id="GO:0030163">
    <property type="term" value="P:protein catabolic process"/>
    <property type="evidence" value="ECO:0007669"/>
    <property type="project" value="UniProtKB-UniRule"/>
</dbReference>
<keyword evidence="2 15" id="KW-0963">Cytoplasm</keyword>
<dbReference type="PANTHER" id="PTHR30098">
    <property type="entry name" value="LEUCYL/PHENYLALANYL-TRNA--PROTEIN TRANSFERASE"/>
    <property type="match status" value="1"/>
</dbReference>
<protein>
    <recommendedName>
        <fullName evidence="11 15">Leucyl/phenylalanyl-tRNA--protein transferase</fullName>
        <ecNumber evidence="10 15">2.3.2.6</ecNumber>
    </recommendedName>
    <alternativeName>
        <fullName evidence="12 15">L/F-transferase</fullName>
    </alternativeName>
    <alternativeName>
        <fullName evidence="13 15">Leucyltransferase</fullName>
    </alternativeName>
    <alternativeName>
        <fullName evidence="14 15">Phenyalanyltransferase</fullName>
    </alternativeName>
</protein>
<comment type="catalytic activity">
    <reaction evidence="5 15">
        <text>L-phenylalanyl-tRNA(Phe) + an N-terminal L-alpha-aminoacyl-[protein] = an N-terminal L-phenylalanyl-L-alpha-aminoacyl-[protein] + tRNA(Phe)</text>
        <dbReference type="Rhea" id="RHEA:43632"/>
        <dbReference type="Rhea" id="RHEA-COMP:9668"/>
        <dbReference type="Rhea" id="RHEA-COMP:9699"/>
        <dbReference type="Rhea" id="RHEA-COMP:10636"/>
        <dbReference type="Rhea" id="RHEA-COMP:10637"/>
        <dbReference type="ChEBI" id="CHEBI:78442"/>
        <dbReference type="ChEBI" id="CHEBI:78531"/>
        <dbReference type="ChEBI" id="CHEBI:78597"/>
        <dbReference type="ChEBI" id="CHEBI:83561"/>
        <dbReference type="EC" id="2.3.2.6"/>
    </reaction>
</comment>
<evidence type="ECO:0000313" key="16">
    <source>
        <dbReference type="EMBL" id="ERJ18909.1"/>
    </source>
</evidence>
<dbReference type="AlphaFoldDB" id="U2FS95"/>
<evidence type="ECO:0000313" key="17">
    <source>
        <dbReference type="Proteomes" id="UP000006242"/>
    </source>
</evidence>
<proteinExistence type="inferred from homology"/>